<dbReference type="HAMAP" id="MF_00974">
    <property type="entry name" value="DNA_primase_DnaG"/>
    <property type="match status" value="1"/>
</dbReference>
<dbReference type="Proteomes" id="UP000248764">
    <property type="component" value="Unassembled WGS sequence"/>
</dbReference>
<protein>
    <recommendedName>
        <fullName evidence="14">DNA primase</fullName>
        <ecNumber evidence="14">2.7.7.101</ecNumber>
    </recommendedName>
</protein>
<dbReference type="InterPro" id="IPR013173">
    <property type="entry name" value="DNA_primase_DnaG_DnaB-bd_dom"/>
</dbReference>
<feature type="domain" description="DOD-type homing endonuclease" evidence="16">
    <location>
        <begin position="175"/>
        <end position="282"/>
    </location>
</feature>
<proteinExistence type="inferred from homology"/>
<keyword evidence="4 14" id="KW-0548">Nucleotidyltransferase</keyword>
<keyword evidence="11" id="KW-0651">Protein splicing</keyword>
<keyword evidence="7" id="KW-0863">Zinc-finger</keyword>
<dbReference type="FunFam" id="3.90.980.10:FF:000001">
    <property type="entry name" value="DNA primase"/>
    <property type="match status" value="1"/>
</dbReference>
<dbReference type="GO" id="GO:0003899">
    <property type="term" value="F:DNA-directed RNA polymerase activity"/>
    <property type="evidence" value="ECO:0007669"/>
    <property type="project" value="UniProtKB-UniRule"/>
</dbReference>
<dbReference type="PANTHER" id="PTHR30313">
    <property type="entry name" value="DNA PRIMASE"/>
    <property type="match status" value="1"/>
</dbReference>
<comment type="function">
    <text evidence="14">RNA polymerase that catalyzes the synthesis of short RNA molecules used as primers for DNA polymerase during DNA replication.</text>
</comment>
<dbReference type="SMART" id="SM00306">
    <property type="entry name" value="HintN"/>
    <property type="match status" value="1"/>
</dbReference>
<evidence type="ECO:0000256" key="13">
    <source>
        <dbReference type="ARBA" id="ARBA00023163"/>
    </source>
</evidence>
<dbReference type="SUPFAM" id="SSF51294">
    <property type="entry name" value="Hedgehog/intein (Hint) domain"/>
    <property type="match status" value="1"/>
</dbReference>
<dbReference type="SUPFAM" id="SSF57783">
    <property type="entry name" value="Zinc beta-ribbon"/>
    <property type="match status" value="2"/>
</dbReference>
<dbReference type="PROSITE" id="PS50819">
    <property type="entry name" value="INTEIN_ENDONUCLEASE"/>
    <property type="match status" value="1"/>
</dbReference>
<dbReference type="InterPro" id="IPR019475">
    <property type="entry name" value="DNA_primase_DnaB-bd"/>
</dbReference>
<dbReference type="EMBL" id="POTW01000068">
    <property type="protein sequence ID" value="PZF81036.1"/>
    <property type="molecule type" value="Genomic_DNA"/>
</dbReference>
<dbReference type="InterPro" id="IPR050219">
    <property type="entry name" value="DnaG_primase"/>
</dbReference>
<dbReference type="Pfam" id="PF08275">
    <property type="entry name" value="DNAG_N"/>
    <property type="match status" value="1"/>
</dbReference>
<dbReference type="SUPFAM" id="SSF56731">
    <property type="entry name" value="DNA primase core"/>
    <property type="match status" value="1"/>
</dbReference>
<keyword evidence="5 14" id="KW-0235">DNA replication</keyword>
<dbReference type="InterPro" id="IPR004860">
    <property type="entry name" value="LAGLIDADG_dom"/>
</dbReference>
<dbReference type="InterPro" id="IPR030846">
    <property type="entry name" value="DnaG_bac"/>
</dbReference>
<dbReference type="Pfam" id="PF08278">
    <property type="entry name" value="DnaG_DnaB_bind"/>
    <property type="match status" value="1"/>
</dbReference>
<dbReference type="Gene3D" id="3.10.28.10">
    <property type="entry name" value="Homing endonucleases"/>
    <property type="match status" value="1"/>
</dbReference>
<evidence type="ECO:0000256" key="5">
    <source>
        <dbReference type="ARBA" id="ARBA00022705"/>
    </source>
</evidence>
<evidence type="ECO:0000256" key="11">
    <source>
        <dbReference type="ARBA" id="ARBA00023000"/>
    </source>
</evidence>
<dbReference type="CDD" id="cd03364">
    <property type="entry name" value="TOPRIM_DnaG_primases"/>
    <property type="match status" value="1"/>
</dbReference>
<evidence type="ECO:0000256" key="9">
    <source>
        <dbReference type="ARBA" id="ARBA00022833"/>
    </source>
</evidence>
<evidence type="ECO:0000313" key="19">
    <source>
        <dbReference type="Proteomes" id="UP000248764"/>
    </source>
</evidence>
<keyword evidence="1 14" id="KW-0240">DNA-directed RNA polymerase</keyword>
<dbReference type="PANTHER" id="PTHR30313:SF2">
    <property type="entry name" value="DNA PRIMASE"/>
    <property type="match status" value="1"/>
</dbReference>
<dbReference type="PROSITE" id="PS50817">
    <property type="entry name" value="INTEIN_N_TER"/>
    <property type="match status" value="1"/>
</dbReference>
<dbReference type="Gene3D" id="3.90.580.10">
    <property type="entry name" value="Zinc finger, CHC2-type domain"/>
    <property type="match status" value="2"/>
</dbReference>
<dbReference type="InterPro" id="IPR030934">
    <property type="entry name" value="Intein_C"/>
</dbReference>
<dbReference type="Gene3D" id="3.90.980.10">
    <property type="entry name" value="DNA primase, catalytic core, N-terminal domain"/>
    <property type="match status" value="1"/>
</dbReference>
<dbReference type="EC" id="2.7.7.101" evidence="14"/>
<gene>
    <name evidence="14" type="primary">dnaG</name>
    <name evidence="18" type="ORF">C1I92_23000</name>
</gene>
<dbReference type="NCBIfam" id="TIGR01443">
    <property type="entry name" value="intein_Cterm"/>
    <property type="match status" value="1"/>
</dbReference>
<dbReference type="Pfam" id="PF14528">
    <property type="entry name" value="LAGLIDADG_3"/>
    <property type="match status" value="1"/>
</dbReference>
<dbReference type="GO" id="GO:0016539">
    <property type="term" value="P:intein-mediated protein splicing"/>
    <property type="evidence" value="ECO:0007669"/>
    <property type="project" value="InterPro"/>
</dbReference>
<dbReference type="NCBIfam" id="TIGR01391">
    <property type="entry name" value="dnaG"/>
    <property type="match status" value="1"/>
</dbReference>
<dbReference type="GO" id="GO:0005737">
    <property type="term" value="C:cytoplasm"/>
    <property type="evidence" value="ECO:0007669"/>
    <property type="project" value="TreeGrafter"/>
</dbReference>
<keyword evidence="9" id="KW-0862">Zinc</keyword>
<dbReference type="GO" id="GO:0003677">
    <property type="term" value="F:DNA binding"/>
    <property type="evidence" value="ECO:0007669"/>
    <property type="project" value="UniProtKB-KW"/>
</dbReference>
<accession>A0A2W2C5L5</accession>
<reference evidence="18 19" key="1">
    <citation type="submission" date="2018-01" db="EMBL/GenBank/DDBJ databases">
        <title>Draft genome sequence of Jiangella sp. GTF31.</title>
        <authorList>
            <person name="Sahin N."/>
            <person name="Ay H."/>
            <person name="Saygin H."/>
        </authorList>
    </citation>
    <scope>NUCLEOTIDE SEQUENCE [LARGE SCALE GENOMIC DNA]</scope>
    <source>
        <strain evidence="18 19">GTF31</strain>
    </source>
</reference>
<evidence type="ECO:0000256" key="6">
    <source>
        <dbReference type="ARBA" id="ARBA00022723"/>
    </source>
</evidence>
<dbReference type="InterPro" id="IPR036977">
    <property type="entry name" value="DNA_primase_Znf_CHC2"/>
</dbReference>
<evidence type="ECO:0000313" key="18">
    <source>
        <dbReference type="EMBL" id="PZF81036.1"/>
    </source>
</evidence>
<evidence type="ECO:0000256" key="15">
    <source>
        <dbReference type="SAM" id="MobiDB-lite"/>
    </source>
</evidence>
<evidence type="ECO:0000256" key="12">
    <source>
        <dbReference type="ARBA" id="ARBA00023125"/>
    </source>
</evidence>
<dbReference type="InterPro" id="IPR034151">
    <property type="entry name" value="TOPRIM_DnaG_bac"/>
</dbReference>
<dbReference type="GO" id="GO:0006269">
    <property type="term" value="P:DNA replication, synthesis of primer"/>
    <property type="evidence" value="ECO:0007669"/>
    <property type="project" value="UniProtKB-UniRule"/>
</dbReference>
<comment type="caution">
    <text evidence="18">The sequence shown here is derived from an EMBL/GenBank/DDBJ whole genome shotgun (WGS) entry which is preliminary data.</text>
</comment>
<evidence type="ECO:0000256" key="1">
    <source>
        <dbReference type="ARBA" id="ARBA00022478"/>
    </source>
</evidence>
<dbReference type="InterPro" id="IPR006141">
    <property type="entry name" value="Intein_N"/>
</dbReference>
<keyword evidence="6" id="KW-0479">Metal-binding</keyword>
<dbReference type="InterPro" id="IPR006295">
    <property type="entry name" value="DNA_primase_DnaG"/>
</dbReference>
<evidence type="ECO:0000259" key="16">
    <source>
        <dbReference type="PROSITE" id="PS50819"/>
    </source>
</evidence>
<dbReference type="Gene3D" id="2.170.16.10">
    <property type="entry name" value="Hedgehog/Intein (Hint) domain"/>
    <property type="match status" value="1"/>
</dbReference>
<evidence type="ECO:0000256" key="4">
    <source>
        <dbReference type="ARBA" id="ARBA00022695"/>
    </source>
</evidence>
<comment type="caution">
    <text evidence="14">Lacks conserved residue(s) required for the propagation of feature annotation.</text>
</comment>
<dbReference type="InterPro" id="IPR004042">
    <property type="entry name" value="Intein_endonuc_central"/>
</dbReference>
<evidence type="ECO:0000256" key="2">
    <source>
        <dbReference type="ARBA" id="ARBA00022515"/>
    </source>
</evidence>
<dbReference type="SMART" id="SM00766">
    <property type="entry name" value="DnaG_DnaB_bind"/>
    <property type="match status" value="1"/>
</dbReference>
<keyword evidence="13 14" id="KW-0804">Transcription</keyword>
<dbReference type="InterPro" id="IPR003587">
    <property type="entry name" value="Hint_dom_N"/>
</dbReference>
<organism evidence="18 19">
    <name type="scientific">Jiangella anatolica</name>
    <dbReference type="NCBI Taxonomy" id="2670374"/>
    <lineage>
        <taxon>Bacteria</taxon>
        <taxon>Bacillati</taxon>
        <taxon>Actinomycetota</taxon>
        <taxon>Actinomycetes</taxon>
        <taxon>Jiangellales</taxon>
        <taxon>Jiangellaceae</taxon>
        <taxon>Jiangella</taxon>
    </lineage>
</organism>
<dbReference type="GO" id="GO:0000428">
    <property type="term" value="C:DNA-directed RNA polymerase complex"/>
    <property type="evidence" value="ECO:0007669"/>
    <property type="project" value="UniProtKB-KW"/>
</dbReference>
<dbReference type="InterPro" id="IPR037068">
    <property type="entry name" value="DNA_primase_core_N_sf"/>
</dbReference>
<dbReference type="GO" id="GO:1990077">
    <property type="term" value="C:primosome complex"/>
    <property type="evidence" value="ECO:0007669"/>
    <property type="project" value="UniProtKB-KW"/>
</dbReference>
<feature type="domain" description="Toprim" evidence="17">
    <location>
        <begin position="578"/>
        <end position="664"/>
    </location>
</feature>
<keyword evidence="19" id="KW-1185">Reference proteome</keyword>
<sequence>MAGRIRDEDIAAIRERARIDVIVGEYVALRNAGGGSLKGLCPFHDEKSPSFHVTPARGFFHCLAGETEVLTWDGPRPIRELAGGTHRVLNRHADWVDAPFKSYGVQPLLKITLTRNRQVKEIFATDEHRWFVRAGATLKSTREVLTKDLRPGAKLAYTYPRSRIARTTPSPFGIAHGITFGDGTRNGTGSMALLCPPKDLALLKWFPNSHTSASGPNILVHHLPRFFKELPSLDESKPYLYGWLAGYFAADGCVASDGTVILNSARREHLEFVRTLCTRLGIGTFGITKQSRRGFEGRDPSDLYRVHLVNEDLTEEFFLLDEHKQRFVSAHKKYTRRGWVVQSVEATDRVEEVFCAEVEDGHAFVLADNILTGNCFGCSEGGDVISFVQKIDQLSFTEAIERLADKVGMQLRYDETGTGPGPRQNREQRTRLVEAHRAAAEYYAEALVASPEAVAGRQFLDERGFDHAAAERFGVGYAPQGGDVLRKHLRQKGFTDHELITAGLVAQGRNAPYDRFRGRLVWPIHDLMGDVVGFGARRLFDDDRIEAKYLNTPETPIYKKSHVLYGVDLAKKDIARTSQAVVVEGYTDVMACHLAGITTAVATCGTAFGEDHARILRRLLRDQDEYRGQVIFTFDGDAAGQKAALRAFEGDQRFVGQTYVAIDPDGLDPCERRQTSGDPGVRELVARHRPLFEFAIRTMIDEYDLDNAEGRAHALDRAIPFIARIRDRAVRDQYAVRLSGWVGPPLGHSENWERDVVARVRGAAGVPDRRGAGSAGRRGAGAAAVPPGQQALGVPFHGNVDPQTLELERAALRIAVQRPALAGPTFDDLGPEAFLSPAYRSVRESVAKAGGCATQAGGHEWVEAVLAVAPDESARHIVTQLAVEAMPVDEGAVQRYAGSVVLRLHEVWVSRQLVALKAKLQRTDPSAQVEVYNRLFGELMALEKHRRDLRERGIGATG</sequence>
<dbReference type="InterPro" id="IPR002694">
    <property type="entry name" value="Znf_CHC2"/>
</dbReference>
<dbReference type="InterPro" id="IPR036844">
    <property type="entry name" value="Hint_dom_sf"/>
</dbReference>
<keyword evidence="8" id="KW-0068">Autocatalytic cleavage</keyword>
<dbReference type="PROSITE" id="PS50818">
    <property type="entry name" value="INTEIN_C_TER"/>
    <property type="match status" value="1"/>
</dbReference>
<evidence type="ECO:0000256" key="10">
    <source>
        <dbReference type="ARBA" id="ARBA00022842"/>
    </source>
</evidence>
<dbReference type="PROSITE" id="PS50880">
    <property type="entry name" value="TOPRIM"/>
    <property type="match status" value="1"/>
</dbReference>
<evidence type="ECO:0000259" key="17">
    <source>
        <dbReference type="PROSITE" id="PS50880"/>
    </source>
</evidence>
<dbReference type="GO" id="GO:0004519">
    <property type="term" value="F:endonuclease activity"/>
    <property type="evidence" value="ECO:0007669"/>
    <property type="project" value="InterPro"/>
</dbReference>
<evidence type="ECO:0000256" key="7">
    <source>
        <dbReference type="ARBA" id="ARBA00022771"/>
    </source>
</evidence>
<dbReference type="CDD" id="cd00081">
    <property type="entry name" value="Hint"/>
    <property type="match status" value="1"/>
</dbReference>
<dbReference type="InterPro" id="IPR027434">
    <property type="entry name" value="Homing_endonucl"/>
</dbReference>
<evidence type="ECO:0000256" key="14">
    <source>
        <dbReference type="HAMAP-Rule" id="MF_00974"/>
    </source>
</evidence>
<dbReference type="InterPro" id="IPR006171">
    <property type="entry name" value="TOPRIM_dom"/>
</dbReference>
<comment type="similarity">
    <text evidence="14">Belongs to the DnaG primase family.</text>
</comment>
<keyword evidence="3 14" id="KW-0808">Transferase</keyword>
<keyword evidence="2 14" id="KW-0639">Primosome</keyword>
<dbReference type="Pfam" id="PF13662">
    <property type="entry name" value="Toprim_4"/>
    <property type="match status" value="1"/>
</dbReference>
<evidence type="ECO:0000256" key="8">
    <source>
        <dbReference type="ARBA" id="ARBA00022813"/>
    </source>
</evidence>
<keyword evidence="12 14" id="KW-0238">DNA-binding</keyword>
<comment type="subunit">
    <text evidence="14">Monomer. Interacts with DnaB.</text>
</comment>
<comment type="catalytic activity">
    <reaction evidence="14">
        <text>ssDNA + n NTP = ssDNA/pppN(pN)n-1 hybrid + (n-1) diphosphate.</text>
        <dbReference type="EC" id="2.7.7.101"/>
    </reaction>
</comment>
<dbReference type="InterPro" id="IPR013264">
    <property type="entry name" value="DNAG_N"/>
</dbReference>
<dbReference type="SUPFAM" id="SSF55608">
    <property type="entry name" value="Homing endonucleases"/>
    <property type="match status" value="1"/>
</dbReference>
<dbReference type="Pfam" id="PF10410">
    <property type="entry name" value="DnaB_bind"/>
    <property type="match status" value="1"/>
</dbReference>
<keyword evidence="10" id="KW-0460">Magnesium</keyword>
<feature type="region of interest" description="Disordered" evidence="15">
    <location>
        <begin position="767"/>
        <end position="788"/>
    </location>
</feature>
<evidence type="ECO:0000256" key="3">
    <source>
        <dbReference type="ARBA" id="ARBA00022679"/>
    </source>
</evidence>
<name>A0A2W2C5L5_9ACTN</name>
<dbReference type="AlphaFoldDB" id="A0A2W2C5L5"/>
<dbReference type="Pfam" id="PF01807">
    <property type="entry name" value="Zn_ribbon_DnaG"/>
    <property type="match status" value="2"/>
</dbReference>
<dbReference type="SMART" id="SM00400">
    <property type="entry name" value="ZnF_CHCC"/>
    <property type="match status" value="2"/>
</dbReference>
<dbReference type="RefSeq" id="WP_111256990.1">
    <property type="nucleotide sequence ID" value="NZ_POTW01000068.1"/>
</dbReference>
<dbReference type="Gene3D" id="3.40.1360.10">
    <property type="match status" value="1"/>
</dbReference>
<dbReference type="GO" id="GO:0008270">
    <property type="term" value="F:zinc ion binding"/>
    <property type="evidence" value="ECO:0007669"/>
    <property type="project" value="UniProtKB-KW"/>
</dbReference>
<dbReference type="SMART" id="SM00493">
    <property type="entry name" value="TOPRIM"/>
    <property type="match status" value="1"/>
</dbReference>